<dbReference type="RefSeq" id="XP_040690498.1">
    <property type="nucleotide sequence ID" value="XM_040835935.1"/>
</dbReference>
<organism evidence="3 4">
    <name type="scientific">Aspergillus wentii DTO 134E9</name>
    <dbReference type="NCBI Taxonomy" id="1073089"/>
    <lineage>
        <taxon>Eukaryota</taxon>
        <taxon>Fungi</taxon>
        <taxon>Dikarya</taxon>
        <taxon>Ascomycota</taxon>
        <taxon>Pezizomycotina</taxon>
        <taxon>Eurotiomycetes</taxon>
        <taxon>Eurotiomycetidae</taxon>
        <taxon>Eurotiales</taxon>
        <taxon>Aspergillaceae</taxon>
        <taxon>Aspergillus</taxon>
        <taxon>Aspergillus subgen. Cremei</taxon>
    </lineage>
</organism>
<accession>A0A1L9RPJ8</accession>
<dbReference type="VEuPathDB" id="FungiDB:ASPWEDRAFT_430380"/>
<dbReference type="InterPro" id="IPR056632">
    <property type="entry name" value="DUF7730"/>
</dbReference>
<dbReference type="Pfam" id="PF24864">
    <property type="entry name" value="DUF7730"/>
    <property type="match status" value="1"/>
</dbReference>
<dbReference type="AlphaFoldDB" id="A0A1L9RPJ8"/>
<reference evidence="4" key="1">
    <citation type="journal article" date="2017" name="Genome Biol.">
        <title>Comparative genomics reveals high biological diversity and specific adaptations in the industrially and medically important fungal genus Aspergillus.</title>
        <authorList>
            <person name="de Vries R.P."/>
            <person name="Riley R."/>
            <person name="Wiebenga A."/>
            <person name="Aguilar-Osorio G."/>
            <person name="Amillis S."/>
            <person name="Uchima C.A."/>
            <person name="Anderluh G."/>
            <person name="Asadollahi M."/>
            <person name="Askin M."/>
            <person name="Barry K."/>
            <person name="Battaglia E."/>
            <person name="Bayram O."/>
            <person name="Benocci T."/>
            <person name="Braus-Stromeyer S.A."/>
            <person name="Caldana C."/>
            <person name="Canovas D."/>
            <person name="Cerqueira G.C."/>
            <person name="Chen F."/>
            <person name="Chen W."/>
            <person name="Choi C."/>
            <person name="Clum A."/>
            <person name="Dos Santos R.A."/>
            <person name="Damasio A.R."/>
            <person name="Diallinas G."/>
            <person name="Emri T."/>
            <person name="Fekete E."/>
            <person name="Flipphi M."/>
            <person name="Freyberg S."/>
            <person name="Gallo A."/>
            <person name="Gournas C."/>
            <person name="Habgood R."/>
            <person name="Hainaut M."/>
            <person name="Harispe M.L."/>
            <person name="Henrissat B."/>
            <person name="Hilden K.S."/>
            <person name="Hope R."/>
            <person name="Hossain A."/>
            <person name="Karabika E."/>
            <person name="Karaffa L."/>
            <person name="Karanyi Z."/>
            <person name="Krasevec N."/>
            <person name="Kuo A."/>
            <person name="Kusch H."/>
            <person name="LaButti K."/>
            <person name="Lagendijk E.L."/>
            <person name="Lapidus A."/>
            <person name="Levasseur A."/>
            <person name="Lindquist E."/>
            <person name="Lipzen A."/>
            <person name="Logrieco A.F."/>
            <person name="MacCabe A."/>
            <person name="Maekelae M.R."/>
            <person name="Malavazi I."/>
            <person name="Melin P."/>
            <person name="Meyer V."/>
            <person name="Mielnichuk N."/>
            <person name="Miskei M."/>
            <person name="Molnar A.P."/>
            <person name="Mule G."/>
            <person name="Ngan C.Y."/>
            <person name="Orejas M."/>
            <person name="Orosz E."/>
            <person name="Ouedraogo J.P."/>
            <person name="Overkamp K.M."/>
            <person name="Park H.-S."/>
            <person name="Perrone G."/>
            <person name="Piumi F."/>
            <person name="Punt P.J."/>
            <person name="Ram A.F."/>
            <person name="Ramon A."/>
            <person name="Rauscher S."/>
            <person name="Record E."/>
            <person name="Riano-Pachon D.M."/>
            <person name="Robert V."/>
            <person name="Roehrig J."/>
            <person name="Ruller R."/>
            <person name="Salamov A."/>
            <person name="Salih N.S."/>
            <person name="Samson R.A."/>
            <person name="Sandor E."/>
            <person name="Sanguinetti M."/>
            <person name="Schuetze T."/>
            <person name="Sepcic K."/>
            <person name="Shelest E."/>
            <person name="Sherlock G."/>
            <person name="Sophianopoulou V."/>
            <person name="Squina F.M."/>
            <person name="Sun H."/>
            <person name="Susca A."/>
            <person name="Todd R.B."/>
            <person name="Tsang A."/>
            <person name="Unkles S.E."/>
            <person name="van de Wiele N."/>
            <person name="van Rossen-Uffink D."/>
            <person name="Oliveira J.V."/>
            <person name="Vesth T.C."/>
            <person name="Visser J."/>
            <person name="Yu J.-H."/>
            <person name="Zhou M."/>
            <person name="Andersen M.R."/>
            <person name="Archer D.B."/>
            <person name="Baker S.E."/>
            <person name="Benoit I."/>
            <person name="Brakhage A.A."/>
            <person name="Braus G.H."/>
            <person name="Fischer R."/>
            <person name="Frisvad J.C."/>
            <person name="Goldman G.H."/>
            <person name="Houbraken J."/>
            <person name="Oakley B."/>
            <person name="Pocsi I."/>
            <person name="Scazzocchio C."/>
            <person name="Seiboth B."/>
            <person name="vanKuyk P.A."/>
            <person name="Wortman J."/>
            <person name="Dyer P.S."/>
            <person name="Grigoriev I.V."/>
        </authorList>
    </citation>
    <scope>NUCLEOTIDE SEQUENCE [LARGE SCALE GENOMIC DNA]</scope>
    <source>
        <strain evidence="4">DTO 134E9</strain>
    </source>
</reference>
<evidence type="ECO:0000259" key="2">
    <source>
        <dbReference type="Pfam" id="PF24864"/>
    </source>
</evidence>
<dbReference type="OrthoDB" id="4757095at2759"/>
<keyword evidence="4" id="KW-1185">Reference proteome</keyword>
<evidence type="ECO:0000313" key="3">
    <source>
        <dbReference type="EMBL" id="OJJ36822.1"/>
    </source>
</evidence>
<dbReference type="PANTHER" id="PTHR38790">
    <property type="entry name" value="2EXR DOMAIN-CONTAINING PROTEIN-RELATED"/>
    <property type="match status" value="1"/>
</dbReference>
<evidence type="ECO:0000256" key="1">
    <source>
        <dbReference type="SAM" id="MobiDB-lite"/>
    </source>
</evidence>
<name>A0A1L9RPJ8_ASPWE</name>
<feature type="compositionally biased region" description="Polar residues" evidence="1">
    <location>
        <begin position="42"/>
        <end position="59"/>
    </location>
</feature>
<feature type="region of interest" description="Disordered" evidence="1">
    <location>
        <begin position="1"/>
        <end position="88"/>
    </location>
</feature>
<protein>
    <recommendedName>
        <fullName evidence="2">DUF7730 domain-containing protein</fullName>
    </recommendedName>
</protein>
<gene>
    <name evidence="3" type="ORF">ASPWEDRAFT_430380</name>
</gene>
<feature type="compositionally biased region" description="Polar residues" evidence="1">
    <location>
        <begin position="1"/>
        <end position="20"/>
    </location>
</feature>
<feature type="domain" description="DUF7730" evidence="2">
    <location>
        <begin position="107"/>
        <end position="270"/>
    </location>
</feature>
<dbReference type="Proteomes" id="UP000184383">
    <property type="component" value="Unassembled WGS sequence"/>
</dbReference>
<evidence type="ECO:0000313" key="4">
    <source>
        <dbReference type="Proteomes" id="UP000184383"/>
    </source>
</evidence>
<dbReference type="EMBL" id="KV878211">
    <property type="protein sequence ID" value="OJJ36822.1"/>
    <property type="molecule type" value="Genomic_DNA"/>
</dbReference>
<dbReference type="PANTHER" id="PTHR38790:SF8">
    <property type="entry name" value="F-BOX DOMAIN-CONTAINING PROTEIN"/>
    <property type="match status" value="1"/>
</dbReference>
<sequence length="355" mass="41130">MLNPPQNKNSKAPSRGSKVSSSRDRGSKRAHNVAKKTDIPSIPSQQATDNDNSPLSITYSAKADNDQFVDKPSSSIRADKHTEQRLGKELPIIKPRPFIQKTKPAPFQRLPAEIRWKIYQYLFGTYRVDILRQKNKDKSKPAYRLYHRQLYPRNPKNQGTPPPLAASARLLPPPFSLVFTCKSIYCDTLLLLYSKTQFVFHSTRAVTRFLQTTSKDAQASIHHIELNHIMYHEPHLTEFRPFKLRSDIAWYLACEDLSLCLTSLRVLHINQTIWDWPIRLLIGELWSLPLLFFRGLEYADVKLCMSMFKEDKLKQVAKLLEERIMNAEAYQSREDERLAKELRGPVRANVLKLVF</sequence>
<feature type="compositionally biased region" description="Basic and acidic residues" evidence="1">
    <location>
        <begin position="77"/>
        <end position="88"/>
    </location>
</feature>
<proteinExistence type="predicted"/>
<dbReference type="STRING" id="1073089.A0A1L9RPJ8"/>
<dbReference type="GeneID" id="63751783"/>